<dbReference type="Ensembl" id="ENSRNOT00000100804.2">
    <property type="protein sequence ID" value="ENSRNOP00000078613.1"/>
    <property type="gene ID" value="ENSRNOG00000069434.2"/>
</dbReference>
<feature type="chain" id="PRO_5044692067" evidence="2">
    <location>
        <begin position="20"/>
        <end position="666"/>
    </location>
</feature>
<dbReference type="SUPFAM" id="SSF58069">
    <property type="entry name" value="Virus ectodomain"/>
    <property type="match status" value="1"/>
</dbReference>
<dbReference type="GeneTree" id="ENSGT00690000102286"/>
<gene>
    <name evidence="5" type="primary">ENSRNOG00000069434</name>
</gene>
<dbReference type="PANTHER" id="PTHR10424">
    <property type="entry name" value="VIRAL ENVELOPE PROTEIN"/>
    <property type="match status" value="1"/>
</dbReference>
<keyword evidence="1" id="KW-1133">Transmembrane helix</keyword>
<keyword evidence="1" id="KW-0472">Membrane</keyword>
<accession>A0A8I5ZLB8</accession>
<feature type="signal peptide" evidence="2">
    <location>
        <begin position="1"/>
        <end position="19"/>
    </location>
</feature>
<dbReference type="Proteomes" id="UP000002494">
    <property type="component" value="Chromosome 1"/>
</dbReference>
<feature type="transmembrane region" description="Helical" evidence="1">
    <location>
        <begin position="473"/>
        <end position="495"/>
    </location>
</feature>
<dbReference type="SUPFAM" id="SSF49830">
    <property type="entry name" value="ENV polyprotein, receptor-binding domain"/>
    <property type="match status" value="1"/>
</dbReference>
<keyword evidence="2" id="KW-0732">Signal</keyword>
<keyword evidence="1" id="KW-0812">Transmembrane</keyword>
<evidence type="ECO:0000256" key="2">
    <source>
        <dbReference type="SAM" id="SignalP"/>
    </source>
</evidence>
<dbReference type="AGR" id="RGD:150343412"/>
<reference evidence="3" key="4">
    <citation type="submission" date="2025-05" db="UniProtKB">
        <authorList>
            <consortium name="Ensembl"/>
        </authorList>
    </citation>
    <scope>IDENTIFICATION</scope>
    <source>
        <strain evidence="3">Brown Norway</strain>
    </source>
</reference>
<dbReference type="InterPro" id="IPR018154">
    <property type="entry name" value="TLV/ENV_coat_polyprotein"/>
</dbReference>
<dbReference type="CDD" id="cd09851">
    <property type="entry name" value="HTLV-1-like_HR1-HR2"/>
    <property type="match status" value="1"/>
</dbReference>
<protein>
    <submittedName>
        <fullName evidence="3">Uncharacterized protein</fullName>
    </submittedName>
</protein>
<dbReference type="RGD" id="150343412">
    <property type="gene designation" value="ENSRNOG00000069434"/>
</dbReference>
<proteinExistence type="predicted"/>
<keyword evidence="4" id="KW-1185">Reference proteome</keyword>
<reference evidence="3 4" key="1">
    <citation type="journal article" date="2004" name="Nature">
        <title>Genome sequence of the Brown Norway rat yields insights into mammalian evolution.</title>
        <authorList>
            <consortium name="Rat Genome Sequencing Project Consortium"/>
            <person name="Gibbs R.A."/>
            <person name="Weinstock G.M."/>
            <person name="Metzker M.L."/>
            <person name="Muzny D.M."/>
            <person name="Sodergren E.J."/>
            <person name="Scherer S."/>
            <person name="Scott G."/>
            <person name="Steffen D."/>
            <person name="Worley K.C."/>
            <person name="Burch P.E."/>
            <person name="Okwuonu G."/>
            <person name="Hines S."/>
            <person name="Lewis L."/>
            <person name="Deramo C."/>
            <person name="Delgado O."/>
            <person name="Dugan-Rocha S."/>
            <person name="Miner G."/>
            <person name="Morgan M."/>
            <person name="Hawes A."/>
            <person name="Gill R."/>
            <person name="Holt R.A."/>
            <person name="Adams M.D."/>
            <person name="Amanatides P.G."/>
            <person name="Baden-Tillson H."/>
            <person name="Barnstead M."/>
            <person name="Chin S."/>
            <person name="Evans C.A."/>
            <person name="Ferriera S."/>
            <person name="Fosler C."/>
            <person name="Glodek A."/>
            <person name="Gu Z."/>
            <person name="Jennings D."/>
            <person name="Kraft C.L."/>
            <person name="Nguyen T."/>
            <person name="Pfannkoch C.M."/>
            <person name="Sitter C."/>
            <person name="Sutton G.G."/>
            <person name="Venter J.C."/>
            <person name="Woodage T."/>
            <person name="Smith D."/>
            <person name="Lee H.-M."/>
            <person name="Gustafson E."/>
            <person name="Cahill P."/>
            <person name="Kana A."/>
            <person name="Doucette-Stamm L."/>
            <person name="Weinstock K."/>
            <person name="Fechtel K."/>
            <person name="Weiss R.B."/>
            <person name="Dunn D.M."/>
            <person name="Green E.D."/>
            <person name="Blakesley R.W."/>
            <person name="Bouffard G.G."/>
            <person name="De Jong P.J."/>
            <person name="Osoegawa K."/>
            <person name="Zhu B."/>
            <person name="Marra M."/>
            <person name="Schein J."/>
            <person name="Bosdet I."/>
            <person name="Fjell C."/>
            <person name="Jones S."/>
            <person name="Krzywinski M."/>
            <person name="Mathewson C."/>
            <person name="Siddiqui A."/>
            <person name="Wye N."/>
            <person name="McPherson J."/>
            <person name="Zhao S."/>
            <person name="Fraser C.M."/>
            <person name="Shetty J."/>
            <person name="Shatsman S."/>
            <person name="Geer K."/>
            <person name="Chen Y."/>
            <person name="Abramzon S."/>
            <person name="Nierman W.C."/>
            <person name="Havlak P.H."/>
            <person name="Chen R."/>
            <person name="Durbin K.J."/>
            <person name="Egan A."/>
            <person name="Ren Y."/>
            <person name="Song X.-Z."/>
            <person name="Li B."/>
            <person name="Liu Y."/>
            <person name="Qin X."/>
            <person name="Cawley S."/>
            <person name="Cooney A.J."/>
            <person name="D'Souza L.M."/>
            <person name="Martin K."/>
            <person name="Wu J.Q."/>
            <person name="Gonzalez-Garay M.L."/>
            <person name="Jackson A.R."/>
            <person name="Kalafus K.J."/>
            <person name="McLeod M.P."/>
            <person name="Milosavljevic A."/>
            <person name="Virk D."/>
            <person name="Volkov A."/>
            <person name="Wheeler D.A."/>
            <person name="Zhang Z."/>
            <person name="Bailey J.A."/>
            <person name="Eichler E.E."/>
            <person name="Tuzun E."/>
            <person name="Birney E."/>
            <person name="Mongin E."/>
            <person name="Ureta-Vidal A."/>
            <person name="Woodwark C."/>
            <person name="Zdobnov E."/>
            <person name="Bork P."/>
            <person name="Suyama M."/>
            <person name="Torrents D."/>
            <person name="Alexandersson M."/>
            <person name="Trask B.J."/>
            <person name="Young J.M."/>
            <person name="Huang H."/>
            <person name="Wang H."/>
            <person name="Xing H."/>
            <person name="Daniels S."/>
            <person name="Gietzen D."/>
            <person name="Schmidt J."/>
            <person name="Stevens K."/>
            <person name="Vitt U."/>
            <person name="Wingrove J."/>
            <person name="Camara F."/>
            <person name="Mar Alba M."/>
            <person name="Abril J.F."/>
            <person name="Guigo R."/>
            <person name="Smit A."/>
            <person name="Dubchak I."/>
            <person name="Rubin E.M."/>
            <person name="Couronne O."/>
            <person name="Poliakov A."/>
            <person name="Huebner N."/>
            <person name="Ganten D."/>
            <person name="Goesele C."/>
            <person name="Hummel O."/>
            <person name="Kreitler T."/>
            <person name="Lee Y.-A."/>
            <person name="Monti J."/>
            <person name="Schulz H."/>
            <person name="Zimdahl H."/>
            <person name="Himmelbauer H."/>
            <person name="Lehrach H."/>
            <person name="Jacob H.J."/>
            <person name="Bromberg S."/>
            <person name="Gullings-Handley J."/>
            <person name="Jensen-Seaman M.I."/>
            <person name="Kwitek A.E."/>
            <person name="Lazar J."/>
            <person name="Pasko D."/>
            <person name="Tonellato P.J."/>
            <person name="Twigger S."/>
            <person name="Ponting C.P."/>
            <person name="Duarte J.M."/>
            <person name="Rice S."/>
            <person name="Goodstadt L."/>
            <person name="Beatson S.A."/>
            <person name="Emes R.D."/>
            <person name="Winter E.E."/>
            <person name="Webber C."/>
            <person name="Brandt P."/>
            <person name="Nyakatura G."/>
            <person name="Adetobi M."/>
            <person name="Chiaromonte F."/>
            <person name="Elnitski L."/>
            <person name="Eswara P."/>
            <person name="Hardison R.C."/>
            <person name="Hou M."/>
            <person name="Kolbe D."/>
            <person name="Makova K."/>
            <person name="Miller W."/>
            <person name="Nekrutenko A."/>
            <person name="Riemer C."/>
            <person name="Schwartz S."/>
            <person name="Taylor J."/>
            <person name="Yang S."/>
            <person name="Zhang Y."/>
            <person name="Lindpaintner K."/>
            <person name="Andrews T.D."/>
            <person name="Caccamo M."/>
            <person name="Clamp M."/>
            <person name="Clarke L."/>
            <person name="Curwen V."/>
            <person name="Durbin R.M."/>
            <person name="Eyras E."/>
            <person name="Searle S.M."/>
            <person name="Cooper G.M."/>
            <person name="Batzoglou S."/>
            <person name="Brudno M."/>
            <person name="Sidow A."/>
            <person name="Stone E.A."/>
            <person name="Payseur B.A."/>
            <person name="Bourque G."/>
            <person name="Lopez-Otin C."/>
            <person name="Puente X.S."/>
            <person name="Chakrabarti K."/>
            <person name="Chatterji S."/>
            <person name="Dewey C."/>
            <person name="Pachter L."/>
            <person name="Bray N."/>
            <person name="Yap V.B."/>
            <person name="Caspi A."/>
            <person name="Tesler G."/>
            <person name="Pevzner P.A."/>
            <person name="Haussler D."/>
            <person name="Roskin K.M."/>
            <person name="Baertsch R."/>
            <person name="Clawson H."/>
            <person name="Furey T.S."/>
            <person name="Hinrichs A.S."/>
            <person name="Karolchik D."/>
            <person name="Kent W.J."/>
            <person name="Rosenbloom K.R."/>
            <person name="Trumbower H."/>
            <person name="Weirauch M."/>
            <person name="Cooper D.N."/>
            <person name="Stenson P.D."/>
            <person name="Ma B."/>
            <person name="Brent M."/>
            <person name="Arumugam M."/>
            <person name="Shteynberg D."/>
            <person name="Copley R.R."/>
            <person name="Taylor M.S."/>
            <person name="Riethman H."/>
            <person name="Mudunuri U."/>
            <person name="Peterson J."/>
            <person name="Guyer M."/>
            <person name="Felsenfeld A."/>
            <person name="Old S."/>
            <person name="Mockrin S."/>
            <person name="Collins F.S."/>
        </authorList>
    </citation>
    <scope>NUCLEOTIDE SEQUENCE [LARGE SCALE GENOMIC DNA]</scope>
    <source>
        <strain evidence="3 4">Brown Norway</strain>
    </source>
</reference>
<dbReference type="AlphaFoldDB" id="A0A8I5ZLB8"/>
<dbReference type="Ensembl" id="ENSRNOT00000138829.1">
    <property type="protein sequence ID" value="ENSRNOP00000109837.1"/>
    <property type="gene ID" value="ENSRNOG00000069434.2"/>
</dbReference>
<dbReference type="PANTHER" id="PTHR10424:SF72">
    <property type="entry name" value="BC035947 PROTEIN-RELATED"/>
    <property type="match status" value="1"/>
</dbReference>
<evidence type="ECO:0000313" key="4">
    <source>
        <dbReference type="Proteomes" id="UP000002494"/>
    </source>
</evidence>
<organism evidence="3 4">
    <name type="scientific">Rattus norvegicus</name>
    <name type="common">Rat</name>
    <dbReference type="NCBI Taxonomy" id="10116"/>
    <lineage>
        <taxon>Eukaryota</taxon>
        <taxon>Metazoa</taxon>
        <taxon>Chordata</taxon>
        <taxon>Craniata</taxon>
        <taxon>Vertebrata</taxon>
        <taxon>Euteleostomi</taxon>
        <taxon>Mammalia</taxon>
        <taxon>Eutheria</taxon>
        <taxon>Euarchontoglires</taxon>
        <taxon>Glires</taxon>
        <taxon>Rodentia</taxon>
        <taxon>Myomorpha</taxon>
        <taxon>Muroidea</taxon>
        <taxon>Muridae</taxon>
        <taxon>Murinae</taxon>
        <taxon>Rattus</taxon>
    </lineage>
</organism>
<dbReference type="Ensembl" id="ENSRNOT00000166181.1">
    <property type="protein sequence ID" value="ENSRNOP00000112699.1"/>
    <property type="gene ID" value="ENSRNOG00000069434.2"/>
</dbReference>
<evidence type="ECO:0000256" key="1">
    <source>
        <dbReference type="SAM" id="Phobius"/>
    </source>
</evidence>
<dbReference type="OrthoDB" id="9633697at2759"/>
<dbReference type="Pfam" id="PF00429">
    <property type="entry name" value="TLV_coat"/>
    <property type="match status" value="1"/>
</dbReference>
<sequence length="666" mass="74130">MKGRMPSLWMFLCFTVVSASPYRIFNFTWVITNQAGDMANSSSIVSATTPWPNLEVDLCRLALGADTAWGTPDHYLPQPKPVNTQQRYSTVPGCYNAAARTYLTMAPIYVCPGPHRDRSLTTKCGYAPDYYCASWGCETTGDTYWNPSARWDYITVKRKNPPTQQLNSGPTPLNRNCVHNWCNPLVISFTEAGREQHWEGRGYEWGLRLYLKGKNPGLTFKIRLLKSIPNQQNNVAVGPNSELHRNNPAQSPRKIIAGLITPRAPPPPYPKTPAGLDTLRAPPPARPVFQPTLPAGPPSTANLILTLVNTSVQAIHGANFTLLEECWVCYSSTPPFYEGIANFKRLLFTNDTSSLRWSPPEKQGLTLNKVSGLGLCLIGPNMLPPKALTKVCNQTLVVNSSSQYISTSNNTYLACSSGLTTFIVTQVFLLKRDYCVQVALLPHLIFYEVEEFLRLWEKGAGTLSRTKREPITAITLAVIIGLGAAGAGTGVASLITSNQQYNQLSAAVDKDIQELQLGLKNLKDSVTSLSEVVLQNRRGLDLLFLQQGGLCAALKEECCFYTDKTGLVEDSLQKVRERLEKRKRERETQKGWFESWYFQSPWMTTLFSALAGPVLFVCLALIFGPCIVNKGIAFIQNRIDAVKLMVIQRQYQPIVRFETELRDTGI</sequence>
<dbReference type="Gene3D" id="3.90.310.10">
    <property type="entry name" value="ENV polyprotein, receptor-binding domain"/>
    <property type="match status" value="1"/>
</dbReference>
<dbReference type="OMA" id="ANATQYE"/>
<dbReference type="GlyGen" id="A0A8I5ZLB8">
    <property type="glycosylation" value="1 site"/>
</dbReference>
<feature type="transmembrane region" description="Helical" evidence="1">
    <location>
        <begin position="606"/>
        <end position="628"/>
    </location>
</feature>
<name>A0A8I5ZLB8_RAT</name>
<evidence type="ECO:0000313" key="5">
    <source>
        <dbReference type="RGD" id="150343412"/>
    </source>
</evidence>
<reference evidence="4" key="3">
    <citation type="submission" date="2024-01" db="EMBL/GenBank/DDBJ databases">
        <title>GRCr8: a new rat reference genome assembly contstructed from accurate long reads and long range scaffolding.</title>
        <authorList>
            <person name="Doris P.A."/>
            <person name="Kalbfleisch T."/>
            <person name="Li K."/>
            <person name="Howe K."/>
            <person name="Wood J."/>
        </authorList>
    </citation>
    <scope>NUCLEOTIDE SEQUENCE [LARGE SCALE GENOMIC DNA]</scope>
    <source>
        <strain evidence="4">Brown Norway</strain>
    </source>
</reference>
<dbReference type="InterPro" id="IPR008981">
    <property type="entry name" value="FMuLV_rcpt-bd"/>
</dbReference>
<dbReference type="Gene3D" id="1.10.287.210">
    <property type="match status" value="1"/>
</dbReference>
<dbReference type="Ensembl" id="ENSRNOT00000106334.2">
    <property type="protein sequence ID" value="ENSRNOP00000080402.1"/>
    <property type="gene ID" value="ENSRNOG00000069434.2"/>
</dbReference>
<reference evidence="4" key="2">
    <citation type="submission" date="2023-12" db="EMBL/GenBank/DDBJ databases">
        <authorList>
            <consortium name="Genome Reference Consortium"/>
            <person name="Doris P.A."/>
            <person name="Kalbfleisch T."/>
            <person name="Li K."/>
            <person name="Howe K."/>
            <person name="Wood J."/>
        </authorList>
    </citation>
    <scope>NUCLEOTIDE SEQUENCE [LARGE SCALE GENOMIC DNA]</scope>
    <source>
        <strain evidence="4">Brown Norway</strain>
    </source>
</reference>
<evidence type="ECO:0000313" key="3">
    <source>
        <dbReference type="Ensembl" id="ENSRNOP00000078613.1"/>
    </source>
</evidence>